<dbReference type="AlphaFoldDB" id="A0A4U6XT18"/>
<keyword evidence="5 6" id="KW-0326">Glycosidase</keyword>
<dbReference type="Gene3D" id="3.20.20.80">
    <property type="entry name" value="Glycosidases"/>
    <property type="match status" value="1"/>
</dbReference>
<comment type="similarity">
    <text evidence="2 6">Belongs to the glycosyl hydrolase 5 (cellulase A) family.</text>
</comment>
<evidence type="ECO:0000256" key="7">
    <source>
        <dbReference type="SAM" id="MobiDB-lite"/>
    </source>
</evidence>
<reference evidence="10 11" key="1">
    <citation type="journal article" date="2019" name="PLoS ONE">
        <title>Comparative genome analysis indicates high evolutionary potential of pathogenicity genes in Colletotrichum tanaceti.</title>
        <authorList>
            <person name="Lelwala R.V."/>
            <person name="Korhonen P.K."/>
            <person name="Young N.D."/>
            <person name="Scott J.B."/>
            <person name="Ades P.A."/>
            <person name="Gasser R.B."/>
            <person name="Taylor P.W.J."/>
        </authorList>
    </citation>
    <scope>NUCLEOTIDE SEQUENCE [LARGE SCALE GENOMIC DNA]</scope>
    <source>
        <strain evidence="10">BRIP57314</strain>
    </source>
</reference>
<feature type="signal peptide" evidence="8">
    <location>
        <begin position="1"/>
        <end position="18"/>
    </location>
</feature>
<dbReference type="Pfam" id="PF10032">
    <property type="entry name" value="Pho88"/>
    <property type="match status" value="1"/>
</dbReference>
<dbReference type="PANTHER" id="PTHR34142">
    <property type="entry name" value="ENDO-BETA-1,4-GLUCANASE A"/>
    <property type="match status" value="1"/>
</dbReference>
<name>A0A4U6XT18_9PEZI</name>
<dbReference type="EMBL" id="PJEX01000014">
    <property type="protein sequence ID" value="TKW59077.1"/>
    <property type="molecule type" value="Genomic_DNA"/>
</dbReference>
<keyword evidence="4 6" id="KW-0378">Hydrolase</keyword>
<evidence type="ECO:0000256" key="6">
    <source>
        <dbReference type="RuleBase" id="RU361153"/>
    </source>
</evidence>
<sequence length="551" mass="59803">MKFSNVALGAASVASVLAAPIDGAKEKRAGKFEFLGVNESGGEFGQNTLPGRLGKEYTWPNKTAIGTLRSQGLNTFRIGTMMERIIPDKLTGAINETYFSGLDDLVKDVTSKGSYAVIDPHNYGRYYGKIITSSTDFGAWWKTVAARFKDNDKVIFDTNNEYHDMENSLVKDLNQAAIDNIRAAGATKQKIWIEGNSYSGAWHWIESGSGDALKDLTDPADATGKLLYYEMHQYLDTDGSGTNEACVSSTIGAERLAVATKWLKDNNKQGVLGEIGAGANEQCQTAVKGALQHLADNSEQWKGPFSAHPPRFHGSIPSSSIPTEPIPFSGLRQINRHNGQPSDSLLAHSAAVHHHVVPTPSTDNARSTNLIIMLGMVQVSRKVPFDDPNVLNLCRAGYIASNLIIAIIYLYVQAKINKKKDLTTLKYVEPAPMGSSEEGKLVTTTIHAYDTTQLRAAFRSQAMGIAMMGFMHIYMKYTNPLLIQSIIPLKGALESNLVKIHVFGHPASGDLKRPFKAAAGLMQGLQGGSVQNDKKAIETAERAGRGGAKEE</sequence>
<evidence type="ECO:0000256" key="5">
    <source>
        <dbReference type="ARBA" id="ARBA00023295"/>
    </source>
</evidence>
<dbReference type="InterPro" id="IPR017853">
    <property type="entry name" value="GH"/>
</dbReference>
<keyword evidence="11" id="KW-1185">Reference proteome</keyword>
<keyword evidence="8" id="KW-0732">Signal</keyword>
<evidence type="ECO:0000256" key="8">
    <source>
        <dbReference type="SAM" id="SignalP"/>
    </source>
</evidence>
<dbReference type="GO" id="GO:0045047">
    <property type="term" value="P:protein targeting to ER"/>
    <property type="evidence" value="ECO:0007669"/>
    <property type="project" value="InterPro"/>
</dbReference>
<dbReference type="GO" id="GO:0009251">
    <property type="term" value="P:glucan catabolic process"/>
    <property type="evidence" value="ECO:0007669"/>
    <property type="project" value="TreeGrafter"/>
</dbReference>
<dbReference type="EC" id="3.2.1.4" evidence="3"/>
<feature type="chain" id="PRO_5020747366" description="cellulase" evidence="8">
    <location>
        <begin position="19"/>
        <end position="551"/>
    </location>
</feature>
<comment type="caution">
    <text evidence="10">The sequence shown here is derived from an EMBL/GenBank/DDBJ whole genome shotgun (WGS) entry which is preliminary data.</text>
</comment>
<evidence type="ECO:0000256" key="4">
    <source>
        <dbReference type="ARBA" id="ARBA00022801"/>
    </source>
</evidence>
<dbReference type="GO" id="GO:0008810">
    <property type="term" value="F:cellulase activity"/>
    <property type="evidence" value="ECO:0007669"/>
    <property type="project" value="UniProtKB-EC"/>
</dbReference>
<feature type="region of interest" description="Disordered" evidence="7">
    <location>
        <begin position="527"/>
        <end position="551"/>
    </location>
</feature>
<protein>
    <recommendedName>
        <fullName evidence="3">cellulase</fullName>
        <ecNumber evidence="3">3.2.1.4</ecNumber>
    </recommendedName>
</protein>
<comment type="catalytic activity">
    <reaction evidence="1">
        <text>Endohydrolysis of (1-&gt;4)-beta-D-glucosidic linkages in cellulose, lichenin and cereal beta-D-glucans.</text>
        <dbReference type="EC" id="3.2.1.4"/>
    </reaction>
</comment>
<dbReference type="InterPro" id="IPR012098">
    <property type="entry name" value="SND3_fun"/>
</dbReference>
<evidence type="ECO:0000256" key="3">
    <source>
        <dbReference type="ARBA" id="ARBA00012601"/>
    </source>
</evidence>
<dbReference type="Proteomes" id="UP000310108">
    <property type="component" value="Unassembled WGS sequence"/>
</dbReference>
<evidence type="ECO:0000313" key="10">
    <source>
        <dbReference type="EMBL" id="TKW59077.1"/>
    </source>
</evidence>
<feature type="compositionally biased region" description="Basic and acidic residues" evidence="7">
    <location>
        <begin position="532"/>
        <end position="551"/>
    </location>
</feature>
<proteinExistence type="inferred from homology"/>
<dbReference type="Pfam" id="PF00150">
    <property type="entry name" value="Cellulase"/>
    <property type="match status" value="1"/>
</dbReference>
<gene>
    <name evidence="10" type="primary">eglB</name>
    <name evidence="10" type="ORF">CTA1_13360</name>
</gene>
<dbReference type="InterPro" id="IPR001547">
    <property type="entry name" value="Glyco_hydro_5"/>
</dbReference>
<organism evidence="10 11">
    <name type="scientific">Colletotrichum tanaceti</name>
    <dbReference type="NCBI Taxonomy" id="1306861"/>
    <lineage>
        <taxon>Eukaryota</taxon>
        <taxon>Fungi</taxon>
        <taxon>Dikarya</taxon>
        <taxon>Ascomycota</taxon>
        <taxon>Pezizomycotina</taxon>
        <taxon>Sordariomycetes</taxon>
        <taxon>Hypocreomycetidae</taxon>
        <taxon>Glomerellales</taxon>
        <taxon>Glomerellaceae</taxon>
        <taxon>Colletotrichum</taxon>
        <taxon>Colletotrichum destructivum species complex</taxon>
    </lineage>
</organism>
<feature type="domain" description="Glycoside hydrolase family 5" evidence="9">
    <location>
        <begin position="37"/>
        <end position="301"/>
    </location>
</feature>
<evidence type="ECO:0000259" key="9">
    <source>
        <dbReference type="Pfam" id="PF00150"/>
    </source>
</evidence>
<dbReference type="STRING" id="1306861.A0A4U6XT18"/>
<evidence type="ECO:0000256" key="2">
    <source>
        <dbReference type="ARBA" id="ARBA00005641"/>
    </source>
</evidence>
<dbReference type="SUPFAM" id="SSF51445">
    <property type="entry name" value="(Trans)glycosidases"/>
    <property type="match status" value="1"/>
</dbReference>
<accession>A0A4U6XT18</accession>
<evidence type="ECO:0000313" key="11">
    <source>
        <dbReference type="Proteomes" id="UP000310108"/>
    </source>
</evidence>
<dbReference type="PANTHER" id="PTHR34142:SF1">
    <property type="entry name" value="GLYCOSIDE HYDROLASE FAMILY 5 DOMAIN-CONTAINING PROTEIN"/>
    <property type="match status" value="1"/>
</dbReference>
<evidence type="ECO:0000256" key="1">
    <source>
        <dbReference type="ARBA" id="ARBA00000966"/>
    </source>
</evidence>
<dbReference type="GO" id="GO:0005783">
    <property type="term" value="C:endoplasmic reticulum"/>
    <property type="evidence" value="ECO:0007669"/>
    <property type="project" value="InterPro"/>
</dbReference>